<organism evidence="2 3">
    <name type="scientific">Gordonia asplenii</name>
    <dbReference type="NCBI Taxonomy" id="2725283"/>
    <lineage>
        <taxon>Bacteria</taxon>
        <taxon>Bacillati</taxon>
        <taxon>Actinomycetota</taxon>
        <taxon>Actinomycetes</taxon>
        <taxon>Mycobacteriales</taxon>
        <taxon>Gordoniaceae</taxon>
        <taxon>Gordonia</taxon>
    </lineage>
</organism>
<evidence type="ECO:0000313" key="3">
    <source>
        <dbReference type="Proteomes" id="UP000550729"/>
    </source>
</evidence>
<proteinExistence type="predicted"/>
<dbReference type="EMBL" id="JABBNB010000001">
    <property type="protein sequence ID" value="NMN99886.1"/>
    <property type="molecule type" value="Genomic_DNA"/>
</dbReference>
<dbReference type="Proteomes" id="UP000550729">
    <property type="component" value="Unassembled WGS sequence"/>
</dbReference>
<name>A0A848KPM5_9ACTN</name>
<protein>
    <recommendedName>
        <fullName evidence="4">Intracellular septation protein A</fullName>
    </recommendedName>
</protein>
<evidence type="ECO:0000256" key="1">
    <source>
        <dbReference type="SAM" id="Phobius"/>
    </source>
</evidence>
<accession>A0A848KPM5</accession>
<dbReference type="AlphaFoldDB" id="A0A848KPM5"/>
<comment type="caution">
    <text evidence="2">The sequence shown here is derived from an EMBL/GenBank/DDBJ whole genome shotgun (WGS) entry which is preliminary data.</text>
</comment>
<sequence length="184" mass="20261">MTYLRGFIPWIAYGVVAGFADWRWGALSAFVLSVVLILIDRRSGMKVDAQILEISAAVFFAVLTAVAFIAPHSGVEDYDSCLAFGWLALTSWLSLALRMPFTEGIAKREVPQEYWNSPRFKRVNVVITAAWALAFTVTCAVVTVVYLLGLDDSLDIAAQVAGFVVPVMFTNWYRQRAVGAAQDA</sequence>
<evidence type="ECO:0008006" key="4">
    <source>
        <dbReference type="Google" id="ProtNLM"/>
    </source>
</evidence>
<feature type="transmembrane region" description="Helical" evidence="1">
    <location>
        <begin position="156"/>
        <end position="173"/>
    </location>
</feature>
<gene>
    <name evidence="2" type="ORF">HH308_01495</name>
</gene>
<feature type="transmembrane region" description="Helical" evidence="1">
    <location>
        <begin position="51"/>
        <end position="70"/>
    </location>
</feature>
<keyword evidence="1" id="KW-1133">Transmembrane helix</keyword>
<keyword evidence="3" id="KW-1185">Reference proteome</keyword>
<keyword evidence="1" id="KW-0472">Membrane</keyword>
<evidence type="ECO:0000313" key="2">
    <source>
        <dbReference type="EMBL" id="NMN99886.1"/>
    </source>
</evidence>
<feature type="transmembrane region" description="Helical" evidence="1">
    <location>
        <begin position="22"/>
        <end position="39"/>
    </location>
</feature>
<dbReference type="RefSeq" id="WP_170192368.1">
    <property type="nucleotide sequence ID" value="NZ_JABBNB010000001.1"/>
</dbReference>
<feature type="transmembrane region" description="Helical" evidence="1">
    <location>
        <begin position="82"/>
        <end position="101"/>
    </location>
</feature>
<feature type="transmembrane region" description="Helical" evidence="1">
    <location>
        <begin position="122"/>
        <end position="150"/>
    </location>
</feature>
<keyword evidence="1" id="KW-0812">Transmembrane</keyword>
<reference evidence="2 3" key="1">
    <citation type="submission" date="2020-04" db="EMBL/GenBank/DDBJ databases">
        <title>Gordonia sp. nov. TBRC 11910.</title>
        <authorList>
            <person name="Suriyachadkun C."/>
        </authorList>
    </citation>
    <scope>NUCLEOTIDE SEQUENCE [LARGE SCALE GENOMIC DNA]</scope>
    <source>
        <strain evidence="2 3">TBRC 11910</strain>
    </source>
</reference>